<dbReference type="PANTHER" id="PTHR24102">
    <property type="entry name" value="PHD FINGER PROTEIN"/>
    <property type="match status" value="1"/>
</dbReference>
<dbReference type="Gramene" id="RZC49962">
    <property type="protein sequence ID" value="RZC49962"/>
    <property type="gene ID" value="C5167_018389"/>
</dbReference>
<dbReference type="InterPro" id="IPR013083">
    <property type="entry name" value="Znf_RING/FYVE/PHD"/>
</dbReference>
<keyword evidence="1" id="KW-0479">Metal-binding</keyword>
<dbReference type="GO" id="GO:0003682">
    <property type="term" value="F:chromatin binding"/>
    <property type="evidence" value="ECO:0007669"/>
    <property type="project" value="InterPro"/>
</dbReference>
<evidence type="ECO:0000259" key="7">
    <source>
        <dbReference type="PROSITE" id="PS51038"/>
    </source>
</evidence>
<evidence type="ECO:0000256" key="4">
    <source>
        <dbReference type="PROSITE-ProRule" id="PRU00146"/>
    </source>
</evidence>
<dbReference type="PANTHER" id="PTHR24102:SF28">
    <property type="entry name" value="PHD-TYPE DOMAIN-CONTAINING PROTEIN"/>
    <property type="match status" value="1"/>
</dbReference>
<dbReference type="SUPFAM" id="SSF57903">
    <property type="entry name" value="FYVE/PHD zinc finger"/>
    <property type="match status" value="1"/>
</dbReference>
<evidence type="ECO:0000256" key="2">
    <source>
        <dbReference type="ARBA" id="ARBA00022771"/>
    </source>
</evidence>
<name>A0A4Y7IQH7_PAPSO</name>
<evidence type="ECO:0000259" key="6">
    <source>
        <dbReference type="PROSITE" id="PS50016"/>
    </source>
</evidence>
<sequence length="148" mass="17424">MIECDDCLGGFHLKCLRPPLKEIPDGDWICEFCEARKEGKKADLPEPPKGKKPRRTERDKLLSSDLWAVHIESLWKEPDGSYWFRGRWYVILEETAVGRKPHNLRRELYHTNDFADIEVGNSLLIEIILSFMYASKWKLYSCLHLLVY</sequence>
<organism evidence="8 9">
    <name type="scientific">Papaver somniferum</name>
    <name type="common">Opium poppy</name>
    <dbReference type="NCBI Taxonomy" id="3469"/>
    <lineage>
        <taxon>Eukaryota</taxon>
        <taxon>Viridiplantae</taxon>
        <taxon>Streptophyta</taxon>
        <taxon>Embryophyta</taxon>
        <taxon>Tracheophyta</taxon>
        <taxon>Spermatophyta</taxon>
        <taxon>Magnoliopsida</taxon>
        <taxon>Ranunculales</taxon>
        <taxon>Papaveraceae</taxon>
        <taxon>Papaveroideae</taxon>
        <taxon>Papaver</taxon>
    </lineage>
</organism>
<feature type="region of interest" description="Disordered" evidence="5">
    <location>
        <begin position="40"/>
        <end position="59"/>
    </location>
</feature>
<dbReference type="InterPro" id="IPR001025">
    <property type="entry name" value="BAH_dom"/>
</dbReference>
<proteinExistence type="predicted"/>
<protein>
    <submittedName>
        <fullName evidence="8">Uncharacterized protein</fullName>
    </submittedName>
</protein>
<dbReference type="InterPro" id="IPR019787">
    <property type="entry name" value="Znf_PHD-finger"/>
</dbReference>
<evidence type="ECO:0000313" key="9">
    <source>
        <dbReference type="Proteomes" id="UP000316621"/>
    </source>
</evidence>
<feature type="domain" description="BAH" evidence="7">
    <location>
        <begin position="45"/>
        <end position="148"/>
    </location>
</feature>
<dbReference type="GO" id="GO:0008270">
    <property type="term" value="F:zinc ion binding"/>
    <property type="evidence" value="ECO:0007669"/>
    <property type="project" value="UniProtKB-KW"/>
</dbReference>
<keyword evidence="2 4" id="KW-0863">Zinc-finger</keyword>
<evidence type="ECO:0000313" key="8">
    <source>
        <dbReference type="EMBL" id="RZC49962.1"/>
    </source>
</evidence>
<evidence type="ECO:0000256" key="3">
    <source>
        <dbReference type="ARBA" id="ARBA00022833"/>
    </source>
</evidence>
<dbReference type="SMART" id="SM00249">
    <property type="entry name" value="PHD"/>
    <property type="match status" value="1"/>
</dbReference>
<feature type="compositionally biased region" description="Basic and acidic residues" evidence="5">
    <location>
        <begin position="40"/>
        <end position="49"/>
    </location>
</feature>
<dbReference type="PROSITE" id="PS51038">
    <property type="entry name" value="BAH"/>
    <property type="match status" value="1"/>
</dbReference>
<dbReference type="EMBL" id="CM010716">
    <property type="protein sequence ID" value="RZC49962.1"/>
    <property type="molecule type" value="Genomic_DNA"/>
</dbReference>
<dbReference type="Gene3D" id="3.30.40.10">
    <property type="entry name" value="Zinc/RING finger domain, C3HC4 (zinc finger)"/>
    <property type="match status" value="1"/>
</dbReference>
<reference evidence="8 9" key="1">
    <citation type="journal article" date="2018" name="Science">
        <title>The opium poppy genome and morphinan production.</title>
        <authorList>
            <person name="Guo L."/>
            <person name="Winzer T."/>
            <person name="Yang X."/>
            <person name="Li Y."/>
            <person name="Ning Z."/>
            <person name="He Z."/>
            <person name="Teodor R."/>
            <person name="Lu Y."/>
            <person name="Bowser T.A."/>
            <person name="Graham I.A."/>
            <person name="Ye K."/>
        </authorList>
    </citation>
    <scope>NUCLEOTIDE SEQUENCE [LARGE SCALE GENOMIC DNA]</scope>
    <source>
        <strain evidence="9">cv. HN1</strain>
        <tissue evidence="8">Leaves</tissue>
    </source>
</reference>
<dbReference type="PROSITE" id="PS50016">
    <property type="entry name" value="ZF_PHD_2"/>
    <property type="match status" value="1"/>
</dbReference>
<feature type="domain" description="PHD-type" evidence="6">
    <location>
        <begin position="1"/>
        <end position="36"/>
    </location>
</feature>
<dbReference type="Pfam" id="PF00628">
    <property type="entry name" value="PHD"/>
    <property type="match status" value="1"/>
</dbReference>
<dbReference type="Gene3D" id="2.30.30.490">
    <property type="match status" value="1"/>
</dbReference>
<dbReference type="STRING" id="3469.A0A4Y7IQH7"/>
<dbReference type="AlphaFoldDB" id="A0A4Y7IQH7"/>
<accession>A0A4Y7IQH7</accession>
<dbReference type="InterPro" id="IPR011011">
    <property type="entry name" value="Znf_FYVE_PHD"/>
</dbReference>
<evidence type="ECO:0000256" key="5">
    <source>
        <dbReference type="SAM" id="MobiDB-lite"/>
    </source>
</evidence>
<keyword evidence="3" id="KW-0862">Zinc</keyword>
<evidence type="ECO:0000256" key="1">
    <source>
        <dbReference type="ARBA" id="ARBA00022723"/>
    </source>
</evidence>
<dbReference type="InterPro" id="IPR001965">
    <property type="entry name" value="Znf_PHD"/>
</dbReference>
<dbReference type="Proteomes" id="UP000316621">
    <property type="component" value="Chromosome 2"/>
</dbReference>
<keyword evidence="9" id="KW-1185">Reference proteome</keyword>
<dbReference type="InterPro" id="IPR043151">
    <property type="entry name" value="BAH_sf"/>
</dbReference>
<gene>
    <name evidence="8" type="ORF">C5167_018389</name>
</gene>
<feature type="non-terminal residue" evidence="8">
    <location>
        <position position="148"/>
    </location>
</feature>